<reference evidence="1 2" key="2">
    <citation type="journal article" date="2017" name="Nature">
        <title>The Apostasia genome and the evolution of orchids.</title>
        <authorList>
            <person name="Zhang G.Q."/>
            <person name="Liu K.W."/>
            <person name="Li Z."/>
            <person name="Lohaus R."/>
            <person name="Hsiao Y.Y."/>
            <person name="Niu S.C."/>
            <person name="Wang J.Y."/>
            <person name="Lin Y.C."/>
            <person name="Xu Q."/>
            <person name="Chen L.J."/>
            <person name="Yoshida K."/>
            <person name="Fujiwara S."/>
            <person name="Wang Z.W."/>
            <person name="Zhang Y.Q."/>
            <person name="Mitsuda N."/>
            <person name="Wang M."/>
            <person name="Liu G.H."/>
            <person name="Pecoraro L."/>
            <person name="Huang H.X."/>
            <person name="Xiao X.J."/>
            <person name="Lin M."/>
            <person name="Wu X.Y."/>
            <person name="Wu W.L."/>
            <person name="Chen Y.Y."/>
            <person name="Chang S.B."/>
            <person name="Sakamoto S."/>
            <person name="Ohme-Takagi M."/>
            <person name="Yagi M."/>
            <person name="Zeng S.J."/>
            <person name="Shen C.Y."/>
            <person name="Yeh C.M."/>
            <person name="Luo Y.B."/>
            <person name="Tsai W.C."/>
            <person name="Van de Peer Y."/>
            <person name="Liu Z.J."/>
        </authorList>
    </citation>
    <scope>NUCLEOTIDE SEQUENCE [LARGE SCALE GENOMIC DNA]</scope>
    <source>
        <tissue evidence="1">The whole plant</tissue>
    </source>
</reference>
<dbReference type="AlphaFoldDB" id="A0A2I0WRI9"/>
<dbReference type="EMBL" id="KZ502458">
    <property type="protein sequence ID" value="PKU78289.1"/>
    <property type="molecule type" value="Genomic_DNA"/>
</dbReference>
<evidence type="ECO:0000313" key="1">
    <source>
        <dbReference type="EMBL" id="PKU78289.1"/>
    </source>
</evidence>
<name>A0A2I0WRI9_9ASPA</name>
<dbReference type="Proteomes" id="UP000233837">
    <property type="component" value="Unassembled WGS sequence"/>
</dbReference>
<proteinExistence type="predicted"/>
<sequence>MLDNINYWKVLTHGALNPPYRDHLTMELILLTTTNSPFFRKAIKGSRTCRHDFKAPTSHRPL</sequence>
<keyword evidence="2" id="KW-1185">Reference proteome</keyword>
<protein>
    <submittedName>
        <fullName evidence="1">Uncharacterized protein</fullName>
    </submittedName>
</protein>
<reference evidence="1 2" key="1">
    <citation type="journal article" date="2016" name="Sci. Rep.">
        <title>The Dendrobium catenatum Lindl. genome sequence provides insights into polysaccharide synthase, floral development and adaptive evolution.</title>
        <authorList>
            <person name="Zhang G.Q."/>
            <person name="Xu Q."/>
            <person name="Bian C."/>
            <person name="Tsai W.C."/>
            <person name="Yeh C.M."/>
            <person name="Liu K.W."/>
            <person name="Yoshida K."/>
            <person name="Zhang L.S."/>
            <person name="Chang S.B."/>
            <person name="Chen F."/>
            <person name="Shi Y."/>
            <person name="Su Y.Y."/>
            <person name="Zhang Y.Q."/>
            <person name="Chen L.J."/>
            <person name="Yin Y."/>
            <person name="Lin M."/>
            <person name="Huang H."/>
            <person name="Deng H."/>
            <person name="Wang Z.W."/>
            <person name="Zhu S.L."/>
            <person name="Zhao X."/>
            <person name="Deng C."/>
            <person name="Niu S.C."/>
            <person name="Huang J."/>
            <person name="Wang M."/>
            <person name="Liu G.H."/>
            <person name="Yang H.J."/>
            <person name="Xiao X.J."/>
            <person name="Hsiao Y.Y."/>
            <person name="Wu W.L."/>
            <person name="Chen Y.Y."/>
            <person name="Mitsuda N."/>
            <person name="Ohme-Takagi M."/>
            <person name="Luo Y.B."/>
            <person name="Van de Peer Y."/>
            <person name="Liu Z.J."/>
        </authorList>
    </citation>
    <scope>NUCLEOTIDE SEQUENCE [LARGE SCALE GENOMIC DNA]</scope>
    <source>
        <tissue evidence="1">The whole plant</tissue>
    </source>
</reference>
<evidence type="ECO:0000313" key="2">
    <source>
        <dbReference type="Proteomes" id="UP000233837"/>
    </source>
</evidence>
<gene>
    <name evidence="1" type="ORF">MA16_Dca008914</name>
</gene>
<organism evidence="1 2">
    <name type="scientific">Dendrobium catenatum</name>
    <dbReference type="NCBI Taxonomy" id="906689"/>
    <lineage>
        <taxon>Eukaryota</taxon>
        <taxon>Viridiplantae</taxon>
        <taxon>Streptophyta</taxon>
        <taxon>Embryophyta</taxon>
        <taxon>Tracheophyta</taxon>
        <taxon>Spermatophyta</taxon>
        <taxon>Magnoliopsida</taxon>
        <taxon>Liliopsida</taxon>
        <taxon>Asparagales</taxon>
        <taxon>Orchidaceae</taxon>
        <taxon>Epidendroideae</taxon>
        <taxon>Malaxideae</taxon>
        <taxon>Dendrobiinae</taxon>
        <taxon>Dendrobium</taxon>
    </lineage>
</organism>
<accession>A0A2I0WRI9</accession>